<dbReference type="KEGG" id="pory:EJA05_17495"/>
<reference evidence="1 2" key="1">
    <citation type="submission" date="2018-12" db="EMBL/GenBank/DDBJ databases">
        <authorList>
            <person name="Li S."/>
            <person name="Yang R."/>
            <person name="Chen G."/>
            <person name="Zou L."/>
            <person name="Zhang C."/>
            <person name="Chen Y."/>
            <person name="Liu Z."/>
            <person name="Li Y."/>
            <person name="Yan Y."/>
            <person name="Huang M."/>
            <person name="Chen T."/>
        </authorList>
    </citation>
    <scope>NUCLEOTIDE SEQUENCE [LARGE SCALE GENOMIC DNA]</scope>
    <source>
        <strain evidence="1 2">1257</strain>
    </source>
</reference>
<evidence type="ECO:0000313" key="1">
    <source>
        <dbReference type="EMBL" id="AZL69395.1"/>
    </source>
</evidence>
<dbReference type="PROSITE" id="PS51257">
    <property type="entry name" value="PROKAR_LIPOPROTEIN"/>
    <property type="match status" value="1"/>
</dbReference>
<gene>
    <name evidence="1" type="ORF">EJA05_17495</name>
</gene>
<sequence>MLRTHTRLNFNSKNISILLKPMLTAALLLIVAGCARTQSYEDTYNTASAPSELPSGPIALVMSDSATEMIRELTTYHDHFKKGWAAHLYTQAIRQAYVETSDPDLSLAGVTLILKKRFGEVYNFQTFEDASRSGLPLVVKLDMKIRLINNRSSEPASRLSLGFYTPDQRHLGTVKSSTWRVLTPLWAHNKRELEIVADIRQQEVIQRQSLELLEQRLMHIPMEGVRDNLK</sequence>
<dbReference type="AlphaFoldDB" id="A0A3S8ULX9"/>
<name>A0A3S8ULX9_9PSED</name>
<dbReference type="EMBL" id="CP034338">
    <property type="protein sequence ID" value="AZL69395.1"/>
    <property type="molecule type" value="Genomic_DNA"/>
</dbReference>
<dbReference type="OrthoDB" id="7009597at2"/>
<evidence type="ECO:0000313" key="2">
    <source>
        <dbReference type="Proteomes" id="UP000268230"/>
    </source>
</evidence>
<organism evidence="1 2">
    <name type="scientific">Pseudomonas entomophila</name>
    <dbReference type="NCBI Taxonomy" id="312306"/>
    <lineage>
        <taxon>Bacteria</taxon>
        <taxon>Pseudomonadati</taxon>
        <taxon>Pseudomonadota</taxon>
        <taxon>Gammaproteobacteria</taxon>
        <taxon>Pseudomonadales</taxon>
        <taxon>Pseudomonadaceae</taxon>
        <taxon>Pseudomonas</taxon>
    </lineage>
</organism>
<proteinExistence type="predicted"/>
<protein>
    <recommendedName>
        <fullName evidence="3">Lipoprotein</fullName>
    </recommendedName>
</protein>
<evidence type="ECO:0008006" key="3">
    <source>
        <dbReference type="Google" id="ProtNLM"/>
    </source>
</evidence>
<dbReference type="Proteomes" id="UP000268230">
    <property type="component" value="Chromosome"/>
</dbReference>
<accession>A0A3S8ULX9</accession>